<keyword evidence="3" id="KW-1185">Reference proteome</keyword>
<proteinExistence type="predicted"/>
<feature type="compositionally biased region" description="Basic residues" evidence="1">
    <location>
        <begin position="77"/>
        <end position="90"/>
    </location>
</feature>
<name>A0AAD7DTE8_MYCRO</name>
<feature type="region of interest" description="Disordered" evidence="1">
    <location>
        <begin position="69"/>
        <end position="95"/>
    </location>
</feature>
<comment type="caution">
    <text evidence="2">The sequence shown here is derived from an EMBL/GenBank/DDBJ whole genome shotgun (WGS) entry which is preliminary data.</text>
</comment>
<gene>
    <name evidence="2" type="ORF">B0H17DRAFT_1328566</name>
</gene>
<evidence type="ECO:0000313" key="3">
    <source>
        <dbReference type="Proteomes" id="UP001221757"/>
    </source>
</evidence>
<reference evidence="2" key="1">
    <citation type="submission" date="2023-03" db="EMBL/GenBank/DDBJ databases">
        <title>Massive genome expansion in bonnet fungi (Mycena s.s.) driven by repeated elements and novel gene families across ecological guilds.</title>
        <authorList>
            <consortium name="Lawrence Berkeley National Laboratory"/>
            <person name="Harder C.B."/>
            <person name="Miyauchi S."/>
            <person name="Viragh M."/>
            <person name="Kuo A."/>
            <person name="Thoen E."/>
            <person name="Andreopoulos B."/>
            <person name="Lu D."/>
            <person name="Skrede I."/>
            <person name="Drula E."/>
            <person name="Henrissat B."/>
            <person name="Morin E."/>
            <person name="Kohler A."/>
            <person name="Barry K."/>
            <person name="LaButti K."/>
            <person name="Morin E."/>
            <person name="Salamov A."/>
            <person name="Lipzen A."/>
            <person name="Mereny Z."/>
            <person name="Hegedus B."/>
            <person name="Baldrian P."/>
            <person name="Stursova M."/>
            <person name="Weitz H."/>
            <person name="Taylor A."/>
            <person name="Grigoriev I.V."/>
            <person name="Nagy L.G."/>
            <person name="Martin F."/>
            <person name="Kauserud H."/>
        </authorList>
    </citation>
    <scope>NUCLEOTIDE SEQUENCE</scope>
    <source>
        <strain evidence="2">CBHHK067</strain>
    </source>
</reference>
<accession>A0AAD7DTE8</accession>
<dbReference type="Proteomes" id="UP001221757">
    <property type="component" value="Unassembled WGS sequence"/>
</dbReference>
<sequence length="221" mass="25091">MAIDPDSPGRKTVFKVNTDKLPTVRTLRRLVRTVIKSVPPEKTLFHSAPAVVVYDYVAGSCWHFGRSTERSANNKQRTGKPTRFSRRSTSKMRAPGSFSLQDRLGLAEDWVEIHSLEEARTWALHISDPTIDFHSQHFRFHLKFLPESEGIPSTSFILVDAEVYDHSALGVKEATTLASMPPLIESAITEERVAGTAGFLEMFPCFYWIDDVQIWTSVFYR</sequence>
<organism evidence="2 3">
    <name type="scientific">Mycena rosella</name>
    <name type="common">Pink bonnet</name>
    <name type="synonym">Agaricus rosellus</name>
    <dbReference type="NCBI Taxonomy" id="1033263"/>
    <lineage>
        <taxon>Eukaryota</taxon>
        <taxon>Fungi</taxon>
        <taxon>Dikarya</taxon>
        <taxon>Basidiomycota</taxon>
        <taxon>Agaricomycotina</taxon>
        <taxon>Agaricomycetes</taxon>
        <taxon>Agaricomycetidae</taxon>
        <taxon>Agaricales</taxon>
        <taxon>Marasmiineae</taxon>
        <taxon>Mycenaceae</taxon>
        <taxon>Mycena</taxon>
    </lineage>
</organism>
<evidence type="ECO:0000313" key="2">
    <source>
        <dbReference type="EMBL" id="KAJ7698691.1"/>
    </source>
</evidence>
<protein>
    <submittedName>
        <fullName evidence="2">Uncharacterized protein</fullName>
    </submittedName>
</protein>
<dbReference type="EMBL" id="JARKIE010000025">
    <property type="protein sequence ID" value="KAJ7698691.1"/>
    <property type="molecule type" value="Genomic_DNA"/>
</dbReference>
<dbReference type="AlphaFoldDB" id="A0AAD7DTE8"/>
<evidence type="ECO:0000256" key="1">
    <source>
        <dbReference type="SAM" id="MobiDB-lite"/>
    </source>
</evidence>